<reference evidence="2 3" key="1">
    <citation type="journal article" date="2010" name="BMC Genomics">
        <title>Genome sequence of the pattern forming Paenibacillus vortex bacterium reveals potential for thriving in complex environments.</title>
        <authorList>
            <person name="Sirota-Madi A."/>
            <person name="Olender T."/>
            <person name="Helman Y."/>
            <person name="Ingham C."/>
            <person name="Brainis I."/>
            <person name="Roth D."/>
            <person name="Hagi E."/>
            <person name="Brodsky L."/>
            <person name="Leshkowitz D."/>
            <person name="Galatenko V."/>
            <person name="Nikolaev V."/>
            <person name="Mugasimangalam R.C."/>
            <person name="Bransburg-Zabary S."/>
            <person name="Gutnick D.L."/>
            <person name="Lancet D."/>
            <person name="Ben-Jacob E."/>
        </authorList>
    </citation>
    <scope>NUCLEOTIDE SEQUENCE [LARGE SCALE GENOMIC DNA]</scope>
    <source>
        <strain evidence="2 3">V453</strain>
    </source>
</reference>
<comment type="caution">
    <text evidence="2">The sequence shown here is derived from an EMBL/GenBank/DDBJ whole genome shotgun (WGS) entry which is preliminary data.</text>
</comment>
<feature type="region of interest" description="Disordered" evidence="1">
    <location>
        <begin position="1"/>
        <end position="20"/>
    </location>
</feature>
<dbReference type="AlphaFoldDB" id="A0A2R9SYS1"/>
<gene>
    <name evidence="2" type="ORF">PVOR_09485</name>
</gene>
<protein>
    <submittedName>
        <fullName evidence="2">Sigma 54 interacting domain protein</fullName>
    </submittedName>
</protein>
<organism evidence="2 3">
    <name type="scientific">Paenibacillus vortex V453</name>
    <dbReference type="NCBI Taxonomy" id="715225"/>
    <lineage>
        <taxon>Bacteria</taxon>
        <taxon>Bacillati</taxon>
        <taxon>Bacillota</taxon>
        <taxon>Bacilli</taxon>
        <taxon>Bacillales</taxon>
        <taxon>Paenibacillaceae</taxon>
        <taxon>Paenibacillus</taxon>
    </lineage>
</organism>
<evidence type="ECO:0000313" key="3">
    <source>
        <dbReference type="Proteomes" id="UP000003094"/>
    </source>
</evidence>
<evidence type="ECO:0000313" key="2">
    <source>
        <dbReference type="EMBL" id="EFU42487.1"/>
    </source>
</evidence>
<dbReference type="KEGG" id="pvo:PVOR_09485"/>
<accession>A0A2R9SYS1</accession>
<dbReference type="RefSeq" id="WP_006208747.1">
    <property type="nucleotide sequence ID" value="NZ_ADHJ01000014.1"/>
</dbReference>
<dbReference type="EMBL" id="ADHJ01000014">
    <property type="protein sequence ID" value="EFU42487.1"/>
    <property type="molecule type" value="Genomic_DNA"/>
</dbReference>
<evidence type="ECO:0000256" key="1">
    <source>
        <dbReference type="SAM" id="MobiDB-lite"/>
    </source>
</evidence>
<feature type="compositionally biased region" description="Polar residues" evidence="1">
    <location>
        <begin position="1"/>
        <end position="12"/>
    </location>
</feature>
<dbReference type="Proteomes" id="UP000003094">
    <property type="component" value="Unassembled WGS sequence"/>
</dbReference>
<name>A0A2R9SYS1_9BACL</name>
<sequence>MTSSAGTPLQDISSDEFKQKSMEIHQQLLSGKITPEQFAKDLDAAAAKANGK</sequence>
<proteinExistence type="predicted"/>
<keyword evidence="3" id="KW-1185">Reference proteome</keyword>